<dbReference type="Proteomes" id="UP001303601">
    <property type="component" value="Chromosome"/>
</dbReference>
<accession>A0ABZ0PBS6</accession>
<proteinExistence type="predicted"/>
<name>A0ABZ0PBS6_9BACT</name>
<protein>
    <submittedName>
        <fullName evidence="1">Uncharacterized protein</fullName>
    </submittedName>
</protein>
<dbReference type="EMBL" id="CP137845">
    <property type="protein sequence ID" value="WPB54085.1"/>
    <property type="molecule type" value="Genomic_DNA"/>
</dbReference>
<keyword evidence="2" id="KW-1185">Reference proteome</keyword>
<sequence length="229" mass="25746">MNTKSRSALASFPVLNTHKFIGRHNEFVSEINSEGHVYEFHDANAVKMATVHVVDLTIGKAILIKYLKLLAPSSIADSLTELGIASKAFLYINEKNIEAANGIINDKTSQLLVCQPRVTITLYWPESNAISGKIINARNIVKNVFLPFQFLIERAYPSVIEKNNLTKIDTSVTPEVNNKDCRYPSSKAFLMFSKWNILSFRSNLRGNKMVTSGLLDCHCIEVNDWLIIK</sequence>
<evidence type="ECO:0000313" key="2">
    <source>
        <dbReference type="Proteomes" id="UP001303601"/>
    </source>
</evidence>
<evidence type="ECO:0000313" key="1">
    <source>
        <dbReference type="EMBL" id="WPB54085.1"/>
    </source>
</evidence>
<reference evidence="1" key="1">
    <citation type="submission" date="2023-11" db="EMBL/GenBank/DDBJ databases">
        <title>Completed genome sequence of Mycoplasma equirhinis type strain M432/72.</title>
        <authorList>
            <person name="Spergser J."/>
        </authorList>
    </citation>
    <scope>NUCLEOTIDE SEQUENCE [LARGE SCALE GENOMIC DNA]</scope>
    <source>
        <strain evidence="1">M432/72</strain>
    </source>
</reference>
<organism evidence="1 2">
    <name type="scientific">Metamycoplasma equirhinis</name>
    <dbReference type="NCBI Taxonomy" id="92402"/>
    <lineage>
        <taxon>Bacteria</taxon>
        <taxon>Bacillati</taxon>
        <taxon>Mycoplasmatota</taxon>
        <taxon>Mycoplasmoidales</taxon>
        <taxon>Metamycoplasmataceae</taxon>
        <taxon>Metamycoplasma</taxon>
    </lineage>
</organism>
<gene>
    <name evidence="1" type="ORF">R9B83_00715</name>
</gene>